<comment type="similarity">
    <text evidence="1">Belongs to the flavin-dependent halogenase family. Bacterial tryptophan halogenase subfamily.</text>
</comment>
<evidence type="ECO:0000313" key="3">
    <source>
        <dbReference type="Proteomes" id="UP000660675"/>
    </source>
</evidence>
<protein>
    <submittedName>
        <fullName evidence="2">Tryptophan halogenase</fullName>
    </submittedName>
</protein>
<keyword evidence="3" id="KW-1185">Reference proteome</keyword>
<dbReference type="InterPro" id="IPR006905">
    <property type="entry name" value="Flavin_halogenase"/>
</dbReference>
<reference evidence="3" key="1">
    <citation type="journal article" date="2019" name="Int. J. Syst. Evol. Microbiol.">
        <title>The Global Catalogue of Microorganisms (GCM) 10K type strain sequencing project: providing services to taxonomists for standard genome sequencing and annotation.</title>
        <authorList>
            <consortium name="The Broad Institute Genomics Platform"/>
            <consortium name="The Broad Institute Genome Sequencing Center for Infectious Disease"/>
            <person name="Wu L."/>
            <person name="Ma J."/>
        </authorList>
    </citation>
    <scope>NUCLEOTIDE SEQUENCE [LARGE SCALE GENOMIC DNA]</scope>
    <source>
        <strain evidence="3">JCM 4376</strain>
    </source>
</reference>
<proteinExistence type="inferred from homology"/>
<comment type="caution">
    <text evidence="2">The sequence shown here is derived from an EMBL/GenBank/DDBJ whole genome shotgun (WGS) entry which is preliminary data.</text>
</comment>
<dbReference type="InterPro" id="IPR050816">
    <property type="entry name" value="Flavin-dep_Halogenase_NPB"/>
</dbReference>
<dbReference type="Proteomes" id="UP000660675">
    <property type="component" value="Unassembled WGS sequence"/>
</dbReference>
<name>A0ABQ2W0G3_9ACTN</name>
<organism evidence="2 3">
    <name type="scientific">Streptomyces gelaticus</name>
    <dbReference type="NCBI Taxonomy" id="285446"/>
    <lineage>
        <taxon>Bacteria</taxon>
        <taxon>Bacillati</taxon>
        <taxon>Actinomycetota</taxon>
        <taxon>Actinomycetes</taxon>
        <taxon>Kitasatosporales</taxon>
        <taxon>Streptomycetaceae</taxon>
        <taxon>Streptomyces</taxon>
    </lineage>
</organism>
<accession>A0ABQ2W0G3</accession>
<dbReference type="Pfam" id="PF04820">
    <property type="entry name" value="Trp_halogenase"/>
    <property type="match status" value="1"/>
</dbReference>
<dbReference type="Gene3D" id="3.50.50.60">
    <property type="entry name" value="FAD/NAD(P)-binding domain"/>
    <property type="match status" value="1"/>
</dbReference>
<dbReference type="EMBL" id="BMTF01000012">
    <property type="protein sequence ID" value="GGV88023.1"/>
    <property type="molecule type" value="Genomic_DNA"/>
</dbReference>
<gene>
    <name evidence="2" type="ORF">GCM10015535_38410</name>
</gene>
<dbReference type="PANTHER" id="PTHR43747:SF4">
    <property type="entry name" value="FLAVIN-DEPENDENT TRYPTOPHAN HALOGENASE"/>
    <property type="match status" value="1"/>
</dbReference>
<dbReference type="InterPro" id="IPR036188">
    <property type="entry name" value="FAD/NAD-bd_sf"/>
</dbReference>
<sequence length="559" mass="63427">MLPTLAIPTVPPPQLRQKRNFDMTGTSTATDNAIKKVVILGGGTAGWMTAAYLGKALHNTVDVTVLEAPSIPRIGVGEATVPNLHRVLFDFLGIEEEEWMRECNASYKMAVRFINWRTPGKGQSSPRELDKGGPDHFYHPFGISPEHDNVPMSHYWFKNKFEGKTDEPYDYACFREAPLMDANKAPRHLDGSSPTRYAWHFDAALVADFLRRFATEKQGVRHVQDEMTRVEKDERGFVKALHTKEGRVLDADLFVDCSGFRSLLMNQAMEEPFVDMSDQLLCDRAVATAVPHDDEAHGVEPYTSAIAMSSGWTWKIPMLGRFGTGYVYSSRFTTQEEATAEFCELWGLDPETTEFNHVKFRVGRNRRAWVKNVIGIGLSSAFLEPLESTGIYFITAAAYQLAKHFPDKTFNQALVDNFNKEIEVMFDDTRDFIQTHFYFAPRTDSPFWRANKELKLAPSIREKIDAYKAGLPVNPAATDDTTYYGNFEAEFRNFWTNERYYCIFAGLGLEPDAPLPILYHKPESVAAAQAMFTQVKQEQQELLNSLPSTYEALRRLHGK</sequence>
<evidence type="ECO:0000313" key="2">
    <source>
        <dbReference type="EMBL" id="GGV88023.1"/>
    </source>
</evidence>
<evidence type="ECO:0000256" key="1">
    <source>
        <dbReference type="ARBA" id="ARBA00038396"/>
    </source>
</evidence>
<dbReference type="SUPFAM" id="SSF51905">
    <property type="entry name" value="FAD/NAD(P)-binding domain"/>
    <property type="match status" value="1"/>
</dbReference>
<dbReference type="PANTHER" id="PTHR43747">
    <property type="entry name" value="FAD-BINDING PROTEIN"/>
    <property type="match status" value="1"/>
</dbReference>